<keyword evidence="2" id="KW-1185">Reference proteome</keyword>
<reference evidence="1 2" key="1">
    <citation type="journal article" date="2021" name="J. Hered.">
        <title>A chromosome-level genome assembly of the parasitoid wasp, Cotesia glomerata (Hymenoptera: Braconidae).</title>
        <authorList>
            <person name="Pinto B.J."/>
            <person name="Weis J.J."/>
            <person name="Gamble T."/>
            <person name="Ode P.J."/>
            <person name="Paul R."/>
            <person name="Zaspel J.M."/>
        </authorList>
    </citation>
    <scope>NUCLEOTIDE SEQUENCE [LARGE SCALE GENOMIC DNA]</scope>
    <source>
        <strain evidence="1">CgM1</strain>
    </source>
</reference>
<proteinExistence type="predicted"/>
<evidence type="ECO:0000313" key="1">
    <source>
        <dbReference type="EMBL" id="KAH0564445.1"/>
    </source>
</evidence>
<dbReference type="AlphaFoldDB" id="A0AAV7J533"/>
<name>A0AAV7J533_COTGL</name>
<dbReference type="EMBL" id="JAHXZJ010000002">
    <property type="protein sequence ID" value="KAH0564445.1"/>
    <property type="molecule type" value="Genomic_DNA"/>
</dbReference>
<sequence>MCVRINKGIAKWKYRGCSARQVRRGLGRGVNLVRRKGTIRNAGHGKARHDVNVMLRRGLQVTTDNLVWG</sequence>
<evidence type="ECO:0000313" key="2">
    <source>
        <dbReference type="Proteomes" id="UP000826195"/>
    </source>
</evidence>
<comment type="caution">
    <text evidence="1">The sequence shown here is derived from an EMBL/GenBank/DDBJ whole genome shotgun (WGS) entry which is preliminary data.</text>
</comment>
<organism evidence="1 2">
    <name type="scientific">Cotesia glomerata</name>
    <name type="common">Lepidopteran parasitic wasp</name>
    <name type="synonym">Apanteles glomeratus</name>
    <dbReference type="NCBI Taxonomy" id="32391"/>
    <lineage>
        <taxon>Eukaryota</taxon>
        <taxon>Metazoa</taxon>
        <taxon>Ecdysozoa</taxon>
        <taxon>Arthropoda</taxon>
        <taxon>Hexapoda</taxon>
        <taxon>Insecta</taxon>
        <taxon>Pterygota</taxon>
        <taxon>Neoptera</taxon>
        <taxon>Endopterygota</taxon>
        <taxon>Hymenoptera</taxon>
        <taxon>Apocrita</taxon>
        <taxon>Ichneumonoidea</taxon>
        <taxon>Braconidae</taxon>
        <taxon>Microgastrinae</taxon>
        <taxon>Cotesia</taxon>
    </lineage>
</organism>
<dbReference type="Proteomes" id="UP000826195">
    <property type="component" value="Unassembled WGS sequence"/>
</dbReference>
<protein>
    <submittedName>
        <fullName evidence="1">Uncharacterized protein</fullName>
    </submittedName>
</protein>
<gene>
    <name evidence="1" type="ORF">KQX54_012137</name>
</gene>
<accession>A0AAV7J533</accession>